<dbReference type="RefSeq" id="XP_043043345.1">
    <property type="nucleotide sequence ID" value="XM_043176822.1"/>
</dbReference>
<evidence type="ECO:0000313" key="1">
    <source>
        <dbReference type="EMBL" id="KAG7449845.1"/>
    </source>
</evidence>
<name>A0A9P7VZY0_9AGAR</name>
<keyword evidence="2" id="KW-1185">Reference proteome</keyword>
<dbReference type="AlphaFoldDB" id="A0A9P7VZY0"/>
<organism evidence="1 2">
    <name type="scientific">Guyanagaster necrorhizus</name>
    <dbReference type="NCBI Taxonomy" id="856835"/>
    <lineage>
        <taxon>Eukaryota</taxon>
        <taxon>Fungi</taxon>
        <taxon>Dikarya</taxon>
        <taxon>Basidiomycota</taxon>
        <taxon>Agaricomycotina</taxon>
        <taxon>Agaricomycetes</taxon>
        <taxon>Agaricomycetidae</taxon>
        <taxon>Agaricales</taxon>
        <taxon>Marasmiineae</taxon>
        <taxon>Physalacriaceae</taxon>
        <taxon>Guyanagaster</taxon>
    </lineage>
</organism>
<dbReference type="GeneID" id="66099109"/>
<reference evidence="1" key="1">
    <citation type="submission" date="2020-11" db="EMBL/GenBank/DDBJ databases">
        <title>Adaptations for nitrogen fixation in a non-lichenized fungal sporocarp promotes dispersal by wood-feeding termites.</title>
        <authorList>
            <consortium name="DOE Joint Genome Institute"/>
            <person name="Koch R.A."/>
            <person name="Yoon G."/>
            <person name="Arayal U."/>
            <person name="Lail K."/>
            <person name="Amirebrahimi M."/>
            <person name="Labutti K."/>
            <person name="Lipzen A."/>
            <person name="Riley R."/>
            <person name="Barry K."/>
            <person name="Henrissat B."/>
            <person name="Grigoriev I.V."/>
            <person name="Herr J.R."/>
            <person name="Aime M.C."/>
        </authorList>
    </citation>
    <scope>NUCLEOTIDE SEQUENCE</scope>
    <source>
        <strain evidence="1">MCA 3950</strain>
    </source>
</reference>
<protein>
    <submittedName>
        <fullName evidence="1">Uncharacterized protein</fullName>
    </submittedName>
</protein>
<sequence>MTLDQAQLEGSVSALTALTAFRERLGASRILTESPAAWKQEGRHRDTFKKSHHRAAAKKFFHPAMLDNVVFSFFLKLKDTLRQALGRRSAVPYFCEPKMQSEIEELEARDKRC</sequence>
<evidence type="ECO:0000313" key="2">
    <source>
        <dbReference type="Proteomes" id="UP000812287"/>
    </source>
</evidence>
<dbReference type="Proteomes" id="UP000812287">
    <property type="component" value="Unassembled WGS sequence"/>
</dbReference>
<comment type="caution">
    <text evidence="1">The sequence shown here is derived from an EMBL/GenBank/DDBJ whole genome shotgun (WGS) entry which is preliminary data.</text>
</comment>
<proteinExistence type="predicted"/>
<gene>
    <name evidence="1" type="ORF">BT62DRAFT_1002159</name>
</gene>
<dbReference type="EMBL" id="MU250527">
    <property type="protein sequence ID" value="KAG7449845.1"/>
    <property type="molecule type" value="Genomic_DNA"/>
</dbReference>
<accession>A0A9P7VZY0</accession>